<evidence type="ECO:0000313" key="1">
    <source>
        <dbReference type="EMBL" id="VEL36328.1"/>
    </source>
</evidence>
<keyword evidence="2" id="KW-1185">Reference proteome</keyword>
<dbReference type="Proteomes" id="UP000784294">
    <property type="component" value="Unassembled WGS sequence"/>
</dbReference>
<evidence type="ECO:0000313" key="2">
    <source>
        <dbReference type="Proteomes" id="UP000784294"/>
    </source>
</evidence>
<dbReference type="AlphaFoldDB" id="A0A3S5AS04"/>
<organism evidence="1 2">
    <name type="scientific">Protopolystoma xenopodis</name>
    <dbReference type="NCBI Taxonomy" id="117903"/>
    <lineage>
        <taxon>Eukaryota</taxon>
        <taxon>Metazoa</taxon>
        <taxon>Spiralia</taxon>
        <taxon>Lophotrochozoa</taxon>
        <taxon>Platyhelminthes</taxon>
        <taxon>Monogenea</taxon>
        <taxon>Polyopisthocotylea</taxon>
        <taxon>Polystomatidea</taxon>
        <taxon>Polystomatidae</taxon>
        <taxon>Protopolystoma</taxon>
    </lineage>
</organism>
<gene>
    <name evidence="1" type="ORF">PXEA_LOCUS29768</name>
</gene>
<proteinExistence type="predicted"/>
<reference evidence="1" key="1">
    <citation type="submission" date="2018-11" db="EMBL/GenBank/DDBJ databases">
        <authorList>
            <consortium name="Pathogen Informatics"/>
        </authorList>
    </citation>
    <scope>NUCLEOTIDE SEQUENCE</scope>
</reference>
<sequence length="287" mass="31639">MASGLNVSLFADNDLQFSRQLGIGYLEFVHLSDCDTEIPWLTNYLRTLPQNSPLPLPPVPMSVPSPEIAGLVAVVEVSKNNLRVTAKPSLLKAALARKKAISAEGKAIADGNEFASDISDIQPDRVLLAWIRGFSPSGVMVQLPAGLRAFAPLNMISDTRLPLSALKSDIMDASGSKSSLVSRLLPYGATVRLRPLASSLNSTQATKTNNNVKRTQLFRSLVSLRFLDVYTSADQYYVNEALQHAEVMINSMLWMRDKHGLVNVDYIFGSLEYFDIPIYSHRVTHFD</sequence>
<comment type="caution">
    <text evidence="1">The sequence shown here is derived from an EMBL/GenBank/DDBJ whole genome shotgun (WGS) entry which is preliminary data.</text>
</comment>
<accession>A0A3S5AS04</accession>
<protein>
    <submittedName>
        <fullName evidence="1">Uncharacterized protein</fullName>
    </submittedName>
</protein>
<name>A0A3S5AS04_9PLAT</name>
<dbReference type="EMBL" id="CAAALY010251960">
    <property type="protein sequence ID" value="VEL36328.1"/>
    <property type="molecule type" value="Genomic_DNA"/>
</dbReference>